<dbReference type="Pfam" id="PF01266">
    <property type="entry name" value="DAO"/>
    <property type="match status" value="1"/>
</dbReference>
<dbReference type="EC" id="1.-.-.-" evidence="3"/>
<proteinExistence type="predicted"/>
<comment type="caution">
    <text evidence="3">The sequence shown here is derived from an EMBL/GenBank/DDBJ whole genome shotgun (WGS) entry which is preliminary data.</text>
</comment>
<dbReference type="InterPro" id="IPR006076">
    <property type="entry name" value="FAD-dep_OxRdtase"/>
</dbReference>
<dbReference type="PANTHER" id="PTHR13847">
    <property type="entry name" value="SARCOSINE DEHYDROGENASE-RELATED"/>
    <property type="match status" value="1"/>
</dbReference>
<dbReference type="Proteomes" id="UP001606099">
    <property type="component" value="Unassembled WGS sequence"/>
</dbReference>
<evidence type="ECO:0000313" key="3">
    <source>
        <dbReference type="EMBL" id="MFG6448806.1"/>
    </source>
</evidence>
<evidence type="ECO:0000313" key="4">
    <source>
        <dbReference type="Proteomes" id="UP001606099"/>
    </source>
</evidence>
<dbReference type="InterPro" id="IPR036188">
    <property type="entry name" value="FAD/NAD-bd_sf"/>
</dbReference>
<name>A0ABW7FWV9_9BURK</name>
<dbReference type="SUPFAM" id="SSF54373">
    <property type="entry name" value="FAD-linked reductases, C-terminal domain"/>
    <property type="match status" value="1"/>
</dbReference>
<dbReference type="PROSITE" id="PS51257">
    <property type="entry name" value="PROKAR_LIPOPROTEIN"/>
    <property type="match status" value="1"/>
</dbReference>
<sequence length="370" mass="39507">MRGSPEVVVIGAGIVGAACARALAAQGREVLVLDARLGAATDAGMGHLVALDDNPAELALCSYGLRLWHELAPQLDASCAWNRCGTLWMAADDVELAWAHTKAQRLREAGVPCQWLDAKALAEAEPALRPGLVGALRVSGDATVYAPRVAHWLLAQEPRRLQFSQEEVLALPEDGSVRTQLHCYRPLHIVLAAGVHATRLCPELPVVPKKGLLVVTDRYPGHVHHQLVELGYMASAHQRSGASVAVNVQPRPTGQLLIGSTRQYDSQDASVDPALLAQLLRRAISYLPGLAGACALRSWSGLRPATPDGLPLIGRHPQRARLWLAVGHEGHGVTTALSTAEQLAALMAGASPPLKQADYAWRSFNSELDA</sequence>
<keyword evidence="1 3" id="KW-0560">Oxidoreductase</keyword>
<feature type="domain" description="FAD dependent oxidoreductase" evidence="2">
    <location>
        <begin position="7"/>
        <end position="346"/>
    </location>
</feature>
<protein>
    <submittedName>
        <fullName evidence="3">NAD(P)/FAD-dependent oxidoreductase</fullName>
        <ecNumber evidence="3">1.-.-.-</ecNumber>
    </submittedName>
</protein>
<dbReference type="GO" id="GO:0016491">
    <property type="term" value="F:oxidoreductase activity"/>
    <property type="evidence" value="ECO:0007669"/>
    <property type="project" value="UniProtKB-KW"/>
</dbReference>
<gene>
    <name evidence="3" type="ORF">ACG0Z6_11225</name>
</gene>
<dbReference type="RefSeq" id="WP_394461395.1">
    <property type="nucleotide sequence ID" value="NZ_JBIGHZ010000004.1"/>
</dbReference>
<dbReference type="PANTHER" id="PTHR13847:SF287">
    <property type="entry name" value="FAD-DEPENDENT OXIDOREDUCTASE DOMAIN-CONTAINING PROTEIN 1"/>
    <property type="match status" value="1"/>
</dbReference>
<accession>A0ABW7FWV9</accession>
<evidence type="ECO:0000256" key="1">
    <source>
        <dbReference type="ARBA" id="ARBA00023002"/>
    </source>
</evidence>
<organism evidence="3 4">
    <name type="scientific">Roseateles rivi</name>
    <dbReference type="NCBI Taxonomy" id="3299028"/>
    <lineage>
        <taxon>Bacteria</taxon>
        <taxon>Pseudomonadati</taxon>
        <taxon>Pseudomonadota</taxon>
        <taxon>Betaproteobacteria</taxon>
        <taxon>Burkholderiales</taxon>
        <taxon>Sphaerotilaceae</taxon>
        <taxon>Roseateles</taxon>
    </lineage>
</organism>
<reference evidence="3 4" key="1">
    <citation type="submission" date="2024-08" db="EMBL/GenBank/DDBJ databases">
        <authorList>
            <person name="Lu H."/>
        </authorList>
    </citation>
    <scope>NUCLEOTIDE SEQUENCE [LARGE SCALE GENOMIC DNA]</scope>
    <source>
        <strain evidence="3 4">BYS180W</strain>
    </source>
</reference>
<evidence type="ECO:0000259" key="2">
    <source>
        <dbReference type="Pfam" id="PF01266"/>
    </source>
</evidence>
<dbReference type="SUPFAM" id="SSF51971">
    <property type="entry name" value="Nucleotide-binding domain"/>
    <property type="match status" value="1"/>
</dbReference>
<keyword evidence="4" id="KW-1185">Reference proteome</keyword>
<dbReference type="Gene3D" id="3.50.50.60">
    <property type="entry name" value="FAD/NAD(P)-binding domain"/>
    <property type="match status" value="1"/>
</dbReference>
<dbReference type="Gene3D" id="3.30.9.10">
    <property type="entry name" value="D-Amino Acid Oxidase, subunit A, domain 2"/>
    <property type="match status" value="1"/>
</dbReference>
<dbReference type="EMBL" id="JBIGHZ010000004">
    <property type="protein sequence ID" value="MFG6448806.1"/>
    <property type="molecule type" value="Genomic_DNA"/>
</dbReference>